<sequence length="85" mass="9504">MSEPTPTTALTVHDQTKMLQENIKSTIPALARTLDKYDYYTIEARFHAMRALAKLAENPTFCQEIASTALASVSRVLDFGRSAQR</sequence>
<gene>
    <name evidence="1" type="ORF">M408DRAFT_24098</name>
</gene>
<evidence type="ECO:0000313" key="1">
    <source>
        <dbReference type="EMBL" id="KIM28082.1"/>
    </source>
</evidence>
<reference evidence="1 2" key="1">
    <citation type="submission" date="2014-04" db="EMBL/GenBank/DDBJ databases">
        <authorList>
            <consortium name="DOE Joint Genome Institute"/>
            <person name="Kuo A."/>
            <person name="Zuccaro A."/>
            <person name="Kohler A."/>
            <person name="Nagy L.G."/>
            <person name="Floudas D."/>
            <person name="Copeland A."/>
            <person name="Barry K.W."/>
            <person name="Cichocki N."/>
            <person name="Veneault-Fourrey C."/>
            <person name="LaButti K."/>
            <person name="Lindquist E.A."/>
            <person name="Lipzen A."/>
            <person name="Lundell T."/>
            <person name="Morin E."/>
            <person name="Murat C."/>
            <person name="Sun H."/>
            <person name="Tunlid A."/>
            <person name="Henrissat B."/>
            <person name="Grigoriev I.V."/>
            <person name="Hibbett D.S."/>
            <person name="Martin F."/>
            <person name="Nordberg H.P."/>
            <person name="Cantor M.N."/>
            <person name="Hua S.X."/>
        </authorList>
    </citation>
    <scope>NUCLEOTIDE SEQUENCE [LARGE SCALE GENOMIC DNA]</scope>
    <source>
        <strain evidence="1 2">MAFF 305830</strain>
    </source>
</reference>
<accession>A0A0C2XG83</accession>
<dbReference type="EMBL" id="KN824295">
    <property type="protein sequence ID" value="KIM28082.1"/>
    <property type="molecule type" value="Genomic_DNA"/>
</dbReference>
<reference evidence="2" key="2">
    <citation type="submission" date="2015-01" db="EMBL/GenBank/DDBJ databases">
        <title>Evolutionary Origins and Diversification of the Mycorrhizal Mutualists.</title>
        <authorList>
            <consortium name="DOE Joint Genome Institute"/>
            <consortium name="Mycorrhizal Genomics Consortium"/>
            <person name="Kohler A."/>
            <person name="Kuo A."/>
            <person name="Nagy L.G."/>
            <person name="Floudas D."/>
            <person name="Copeland A."/>
            <person name="Barry K.W."/>
            <person name="Cichocki N."/>
            <person name="Veneault-Fourrey C."/>
            <person name="LaButti K."/>
            <person name="Lindquist E.A."/>
            <person name="Lipzen A."/>
            <person name="Lundell T."/>
            <person name="Morin E."/>
            <person name="Murat C."/>
            <person name="Riley R."/>
            <person name="Ohm R."/>
            <person name="Sun H."/>
            <person name="Tunlid A."/>
            <person name="Henrissat B."/>
            <person name="Grigoriev I.V."/>
            <person name="Hibbett D.S."/>
            <person name="Martin F."/>
        </authorList>
    </citation>
    <scope>NUCLEOTIDE SEQUENCE [LARGE SCALE GENOMIC DNA]</scope>
    <source>
        <strain evidence="2">MAFF 305830</strain>
    </source>
</reference>
<keyword evidence="2" id="KW-1185">Reference proteome</keyword>
<evidence type="ECO:0000313" key="2">
    <source>
        <dbReference type="Proteomes" id="UP000054097"/>
    </source>
</evidence>
<evidence type="ECO:0008006" key="3">
    <source>
        <dbReference type="Google" id="ProtNLM"/>
    </source>
</evidence>
<proteinExistence type="predicted"/>
<protein>
    <recommendedName>
        <fullName evidence="3">CLASP N-terminal domain-containing protein</fullName>
    </recommendedName>
</protein>
<name>A0A0C2XG83_SERVB</name>
<organism evidence="1 2">
    <name type="scientific">Serendipita vermifera MAFF 305830</name>
    <dbReference type="NCBI Taxonomy" id="933852"/>
    <lineage>
        <taxon>Eukaryota</taxon>
        <taxon>Fungi</taxon>
        <taxon>Dikarya</taxon>
        <taxon>Basidiomycota</taxon>
        <taxon>Agaricomycotina</taxon>
        <taxon>Agaricomycetes</taxon>
        <taxon>Sebacinales</taxon>
        <taxon>Serendipitaceae</taxon>
        <taxon>Serendipita</taxon>
    </lineage>
</organism>
<dbReference type="AlphaFoldDB" id="A0A0C2XG83"/>
<dbReference type="Proteomes" id="UP000054097">
    <property type="component" value="Unassembled WGS sequence"/>
</dbReference>
<dbReference type="HOGENOM" id="CLU_2514043_0_0_1"/>